<evidence type="ECO:0000256" key="2">
    <source>
        <dbReference type="SAM" id="MobiDB-lite"/>
    </source>
</evidence>
<protein>
    <recommendedName>
        <fullName evidence="5">NF-kappa-B inhibitor zeta</fullName>
    </recommendedName>
</protein>
<sequence length="866" mass="97417">MKIRHGSSNMINISTMSIPRNQNTMPHSTTSHSSNDIEDVIEKIDNLRLARNQSNEIHDLDVHRTKLKERGVTGCQTSKSTNTYDREHKHNKENNRDDLIERGPIKSQFCPLSRSQPYCTRAEQLRFFEKADETCSIDCDKTAEQILRDKECSEKLNACLDQLQNLERTNYNYSDNNRDQSVPQVCDLSKDLSSTPSDTVVDDILSDEFLLLENVICGAFQAAQPVTRENFDFPLIVSNSESHESSRAHSPVFPNSTQSPGRTQQNSNHSPASSPQITVASTYRPTQIFSYSSSSPSSSSQSYSDTLSPNSSFSHRTTASSRIDEQDFENFQSWRNDHNTVSNTVLDDIGNNDLWSNVIDELVNNLNKEKDKEEGTYSQDISRAENATNMITFETTNLQQVRYRDSFPDNNTIVIESLPWSNVSYSTVSRTNIPQKGIQKIDANPTETNSVNGLLLSSYPSKNDKCHDIVSERSTETTVTNDNIHHECDFSLLFHSPPTVDIISSSFNFDDYKRKNFSMSPKDDFQIPKTVSSFNACSQQHCDFSNSDRSTIPPWPSLSLPSVKASEKLKEKLNPKEVKKAMISLLKRPVEELVKQDKDGDTKLMCLVGNPNELIKKMAYLVPLVERMSTITGALTITNDRGFDALYLTALNCPEFPFVAGYLAAAMIQKGIDISQRLYHTRGDTLIHSIAAQGDSHKEILSELLALRTIQENRLFDLSKRNYDGRTALHIAIESHLPFTKGTTSLETVKLLLKYGADPTIKETKCGNNALHMAVSLDCDPILVKLLLDTWTSDLVNAVNYNHDTALHVATAKWTNITLKRQEEVCWLLVQAGGHTDLLNQQGKTPLALASVDRKETIREILHKRS</sequence>
<accession>A0AA40GEM2</accession>
<dbReference type="EMBL" id="JAHYIQ010000001">
    <property type="protein sequence ID" value="KAK1136441.1"/>
    <property type="molecule type" value="Genomic_DNA"/>
</dbReference>
<dbReference type="InterPro" id="IPR002110">
    <property type="entry name" value="Ankyrin_rpt"/>
</dbReference>
<organism evidence="3 4">
    <name type="scientific">Melipona bicolor</name>
    <dbReference type="NCBI Taxonomy" id="60889"/>
    <lineage>
        <taxon>Eukaryota</taxon>
        <taxon>Metazoa</taxon>
        <taxon>Ecdysozoa</taxon>
        <taxon>Arthropoda</taxon>
        <taxon>Hexapoda</taxon>
        <taxon>Insecta</taxon>
        <taxon>Pterygota</taxon>
        <taxon>Neoptera</taxon>
        <taxon>Endopterygota</taxon>
        <taxon>Hymenoptera</taxon>
        <taxon>Apocrita</taxon>
        <taxon>Aculeata</taxon>
        <taxon>Apoidea</taxon>
        <taxon>Anthophila</taxon>
        <taxon>Apidae</taxon>
        <taxon>Melipona</taxon>
    </lineage>
</organism>
<feature type="region of interest" description="Disordered" evidence="2">
    <location>
        <begin position="75"/>
        <end position="102"/>
    </location>
</feature>
<name>A0AA40GEM2_9HYME</name>
<dbReference type="SMART" id="SM00248">
    <property type="entry name" value="ANK"/>
    <property type="match status" value="5"/>
</dbReference>
<dbReference type="PANTHER" id="PTHR24121">
    <property type="entry name" value="NO MECHANORECEPTOR POTENTIAL C, ISOFORM D-RELATED"/>
    <property type="match status" value="1"/>
</dbReference>
<feature type="compositionally biased region" description="Basic and acidic residues" evidence="2">
    <location>
        <begin position="84"/>
        <end position="102"/>
    </location>
</feature>
<evidence type="ECO:0000256" key="1">
    <source>
        <dbReference type="PROSITE-ProRule" id="PRU00023"/>
    </source>
</evidence>
<evidence type="ECO:0000313" key="3">
    <source>
        <dbReference type="EMBL" id="KAK1136441.1"/>
    </source>
</evidence>
<gene>
    <name evidence="3" type="ORF">K0M31_000993</name>
</gene>
<feature type="region of interest" description="Disordered" evidence="2">
    <location>
        <begin position="243"/>
        <end position="276"/>
    </location>
</feature>
<feature type="region of interest" description="Disordered" evidence="2">
    <location>
        <begin position="290"/>
        <end position="321"/>
    </location>
</feature>
<evidence type="ECO:0000313" key="4">
    <source>
        <dbReference type="Proteomes" id="UP001177670"/>
    </source>
</evidence>
<dbReference type="SUPFAM" id="SSF48403">
    <property type="entry name" value="Ankyrin repeat"/>
    <property type="match status" value="1"/>
</dbReference>
<dbReference type="PANTHER" id="PTHR24121:SF23">
    <property type="entry name" value="NO MECHANORECEPTOR POTENTIAL C, ISOFORM H"/>
    <property type="match status" value="1"/>
</dbReference>
<keyword evidence="1" id="KW-0040">ANK repeat</keyword>
<feature type="compositionally biased region" description="Low complexity" evidence="2">
    <location>
        <begin position="290"/>
        <end position="304"/>
    </location>
</feature>
<dbReference type="InterPro" id="IPR036770">
    <property type="entry name" value="Ankyrin_rpt-contain_sf"/>
</dbReference>
<feature type="repeat" description="ANK" evidence="1">
    <location>
        <begin position="724"/>
        <end position="764"/>
    </location>
</feature>
<evidence type="ECO:0008006" key="5">
    <source>
        <dbReference type="Google" id="ProtNLM"/>
    </source>
</evidence>
<feature type="compositionally biased region" description="Polar residues" evidence="2">
    <location>
        <begin position="305"/>
        <end position="321"/>
    </location>
</feature>
<feature type="compositionally biased region" description="Polar residues" evidence="2">
    <location>
        <begin position="253"/>
        <end position="276"/>
    </location>
</feature>
<keyword evidence="4" id="KW-1185">Reference proteome</keyword>
<dbReference type="PROSITE" id="PS50088">
    <property type="entry name" value="ANK_REPEAT"/>
    <property type="match status" value="1"/>
</dbReference>
<proteinExistence type="predicted"/>
<dbReference type="Proteomes" id="UP001177670">
    <property type="component" value="Unassembled WGS sequence"/>
</dbReference>
<dbReference type="Pfam" id="PF12796">
    <property type="entry name" value="Ank_2"/>
    <property type="match status" value="1"/>
</dbReference>
<dbReference type="Gene3D" id="1.25.40.20">
    <property type="entry name" value="Ankyrin repeat-containing domain"/>
    <property type="match status" value="1"/>
</dbReference>
<reference evidence="3" key="1">
    <citation type="submission" date="2021-10" db="EMBL/GenBank/DDBJ databases">
        <title>Melipona bicolor Genome sequencing and assembly.</title>
        <authorList>
            <person name="Araujo N.S."/>
            <person name="Arias M.C."/>
        </authorList>
    </citation>
    <scope>NUCLEOTIDE SEQUENCE</scope>
    <source>
        <strain evidence="3">USP_2M_L1-L4_2017</strain>
        <tissue evidence="3">Whole body</tissue>
    </source>
</reference>
<comment type="caution">
    <text evidence="3">The sequence shown here is derived from an EMBL/GenBank/DDBJ whole genome shotgun (WGS) entry which is preliminary data.</text>
</comment>
<dbReference type="AlphaFoldDB" id="A0AA40GEM2"/>